<dbReference type="InterPro" id="IPR001117">
    <property type="entry name" value="Cu-oxidase_2nd"/>
</dbReference>
<dbReference type="PANTHER" id="PTHR48267:SF1">
    <property type="entry name" value="BILIRUBIN OXIDASE"/>
    <property type="match status" value="1"/>
</dbReference>
<dbReference type="Pfam" id="PF07732">
    <property type="entry name" value="Cu-oxidase_3"/>
    <property type="match status" value="1"/>
</dbReference>
<dbReference type="CDD" id="cd13889">
    <property type="entry name" value="CuRO_3_BOD"/>
    <property type="match status" value="1"/>
</dbReference>
<evidence type="ECO:0000256" key="2">
    <source>
        <dbReference type="ARBA" id="ARBA00023008"/>
    </source>
</evidence>
<dbReference type="OrthoDB" id="262547at2759"/>
<dbReference type="PANTHER" id="PTHR48267">
    <property type="entry name" value="CUPREDOXIN SUPERFAMILY PROTEIN"/>
    <property type="match status" value="1"/>
</dbReference>
<feature type="chain" id="PRO_5040415686" evidence="3">
    <location>
        <begin position="23"/>
        <end position="626"/>
    </location>
</feature>
<keyword evidence="8" id="KW-1185">Reference proteome</keyword>
<dbReference type="SUPFAM" id="SSF49503">
    <property type="entry name" value="Cupredoxins"/>
    <property type="match status" value="3"/>
</dbReference>
<dbReference type="InterPro" id="IPR045087">
    <property type="entry name" value="Cu-oxidase_fam"/>
</dbReference>
<name>A0A9P8VJI6_9PEZI</name>
<accession>A0A9P8VJI6</accession>
<evidence type="ECO:0000256" key="3">
    <source>
        <dbReference type="SAM" id="SignalP"/>
    </source>
</evidence>
<evidence type="ECO:0000256" key="1">
    <source>
        <dbReference type="ARBA" id="ARBA00010609"/>
    </source>
</evidence>
<dbReference type="InterPro" id="IPR008972">
    <property type="entry name" value="Cupredoxin"/>
</dbReference>
<organism evidence="7 8">
    <name type="scientific">Plectosphaerella plurivora</name>
    <dbReference type="NCBI Taxonomy" id="936078"/>
    <lineage>
        <taxon>Eukaryota</taxon>
        <taxon>Fungi</taxon>
        <taxon>Dikarya</taxon>
        <taxon>Ascomycota</taxon>
        <taxon>Pezizomycotina</taxon>
        <taxon>Sordariomycetes</taxon>
        <taxon>Hypocreomycetidae</taxon>
        <taxon>Glomerellales</taxon>
        <taxon>Plectosphaerellaceae</taxon>
        <taxon>Plectosphaerella</taxon>
    </lineage>
</organism>
<dbReference type="EMBL" id="JAGSXJ010000003">
    <property type="protein sequence ID" value="KAH6693873.1"/>
    <property type="molecule type" value="Genomic_DNA"/>
</dbReference>
<evidence type="ECO:0000259" key="4">
    <source>
        <dbReference type="Pfam" id="PF00394"/>
    </source>
</evidence>
<dbReference type="Gene3D" id="2.60.40.420">
    <property type="entry name" value="Cupredoxins - blue copper proteins"/>
    <property type="match status" value="3"/>
</dbReference>
<dbReference type="InterPro" id="IPR011706">
    <property type="entry name" value="Cu-oxidase_C"/>
</dbReference>
<dbReference type="GO" id="GO:0016491">
    <property type="term" value="F:oxidoreductase activity"/>
    <property type="evidence" value="ECO:0007669"/>
    <property type="project" value="InterPro"/>
</dbReference>
<comment type="similarity">
    <text evidence="1">Belongs to the multicopper oxidase family.</text>
</comment>
<evidence type="ECO:0000313" key="8">
    <source>
        <dbReference type="Proteomes" id="UP000770015"/>
    </source>
</evidence>
<dbReference type="Pfam" id="PF07731">
    <property type="entry name" value="Cu-oxidase_2"/>
    <property type="match status" value="1"/>
</dbReference>
<evidence type="ECO:0000313" key="7">
    <source>
        <dbReference type="EMBL" id="KAH6693873.1"/>
    </source>
</evidence>
<feature type="domain" description="Plastocyanin-like" evidence="5">
    <location>
        <begin position="397"/>
        <end position="527"/>
    </location>
</feature>
<dbReference type="Proteomes" id="UP000770015">
    <property type="component" value="Unassembled WGS sequence"/>
</dbReference>
<dbReference type="AlphaFoldDB" id="A0A9P8VJI6"/>
<dbReference type="InterPro" id="IPR011707">
    <property type="entry name" value="Cu-oxidase-like_N"/>
</dbReference>
<keyword evidence="3" id="KW-0732">Signal</keyword>
<reference evidence="7" key="1">
    <citation type="journal article" date="2021" name="Nat. Commun.">
        <title>Genetic determinants of endophytism in the Arabidopsis root mycobiome.</title>
        <authorList>
            <person name="Mesny F."/>
            <person name="Miyauchi S."/>
            <person name="Thiergart T."/>
            <person name="Pickel B."/>
            <person name="Atanasova L."/>
            <person name="Karlsson M."/>
            <person name="Huettel B."/>
            <person name="Barry K.W."/>
            <person name="Haridas S."/>
            <person name="Chen C."/>
            <person name="Bauer D."/>
            <person name="Andreopoulos W."/>
            <person name="Pangilinan J."/>
            <person name="LaButti K."/>
            <person name="Riley R."/>
            <person name="Lipzen A."/>
            <person name="Clum A."/>
            <person name="Drula E."/>
            <person name="Henrissat B."/>
            <person name="Kohler A."/>
            <person name="Grigoriev I.V."/>
            <person name="Martin F.M."/>
            <person name="Hacquard S."/>
        </authorList>
    </citation>
    <scope>NUCLEOTIDE SEQUENCE</scope>
    <source>
        <strain evidence="7">MPI-SDFR-AT-0117</strain>
    </source>
</reference>
<dbReference type="Pfam" id="PF00394">
    <property type="entry name" value="Cu-oxidase"/>
    <property type="match status" value="1"/>
</dbReference>
<sequence>MKTFGFCLVSVAVASFFETCVAQNKTWIYDLPPEESAALASIVEDDFSDVPAARKGDDESPLYSLIFRQPLPIPPVKQPTKIVTSPMTGKPIWYYELEIKPFTKSVYPNLRPATLTGYDGMAPGPTFIIPRGTESVVRFINNAAHENSVHLHGSYSRAPFDGWAEDITQPGEYKDYYYPNEQNARLQWYHDHAMHITAENAYMGQAGAYILTDPAEDVLGLPSGYGKYDIPLILASKQYNPDGSLFSTVGEEDSLWGDVIEVNGQPWPFLNVEPRKYRLRFVNAAVSRSFALYFVKSTALNARLPFKVIGSDGGLLSEPVEVSDMFVSMAERYEVVFDFSQYAGQSIDLRNLDKVGGIGTDDDYDDTDKVMRFVVSSTPVMDDSKVPSTLRDISYASPSNNVVNHHFRFHRTNSEWRINGIGFADPANRVLAKVPRGTVEIWELENSSGGWTHPIHVHLVDFLILDREGNRGVMPYEAAGLKDTVWLGRGETVRVAAVYAPWDGVYMFHCHNLIHEDIDMMAVFNVTSLDGFGYNNDQFLDPMDARWRARPYQMADLRGRSGPFTDEAIEKRITELVEANPYGDPDEVEKALEEYWAAKNQIRGLKEVKPADGAEGPIPRYRRFVV</sequence>
<feature type="signal peptide" evidence="3">
    <location>
        <begin position="1"/>
        <end position="22"/>
    </location>
</feature>
<feature type="domain" description="Plastocyanin-like" evidence="6">
    <location>
        <begin position="111"/>
        <end position="215"/>
    </location>
</feature>
<dbReference type="GO" id="GO:0005507">
    <property type="term" value="F:copper ion binding"/>
    <property type="evidence" value="ECO:0007669"/>
    <property type="project" value="InterPro"/>
</dbReference>
<evidence type="ECO:0000259" key="6">
    <source>
        <dbReference type="Pfam" id="PF07732"/>
    </source>
</evidence>
<evidence type="ECO:0000259" key="5">
    <source>
        <dbReference type="Pfam" id="PF07731"/>
    </source>
</evidence>
<gene>
    <name evidence="7" type="ORF">F5X68DRAFT_228279</name>
</gene>
<proteinExistence type="inferred from homology"/>
<protein>
    <submittedName>
        <fullName evidence="7">Cupredoxin</fullName>
    </submittedName>
</protein>
<feature type="domain" description="Plastocyanin-like" evidence="4">
    <location>
        <begin position="267"/>
        <end position="341"/>
    </location>
</feature>
<keyword evidence="2" id="KW-0186">Copper</keyword>
<comment type="caution">
    <text evidence="7">The sequence shown here is derived from an EMBL/GenBank/DDBJ whole genome shotgun (WGS) entry which is preliminary data.</text>
</comment>